<sequence length="40" mass="4412">MNSYCLRLTPTFSSNTCACHARVAVLGITKRARTTPRRSA</sequence>
<proteinExistence type="predicted"/>
<reference evidence="1" key="1">
    <citation type="submission" date="2016-04" db="EMBL/GenBank/DDBJ databases">
        <authorList>
            <person name="Evans L.H."/>
            <person name="Alamgir A."/>
            <person name="Owens N."/>
            <person name="Weber N.D."/>
            <person name="Virtaneva K."/>
            <person name="Barbian K."/>
            <person name="Babar A."/>
            <person name="Rosenke K."/>
        </authorList>
    </citation>
    <scope>NUCLEOTIDE SEQUENCE</scope>
    <source>
        <strain evidence="1">Nono1</strain>
    </source>
</reference>
<dbReference type="EMBL" id="LT559118">
    <property type="protein sequence ID" value="SBO93687.1"/>
    <property type="molecule type" value="Genomic_DNA"/>
</dbReference>
<evidence type="ECO:0000313" key="1">
    <source>
        <dbReference type="EMBL" id="SBO93687.1"/>
    </source>
</evidence>
<organism evidence="1">
    <name type="scientific">Nonomuraea gerenzanensis</name>
    <dbReference type="NCBI Taxonomy" id="93944"/>
    <lineage>
        <taxon>Bacteria</taxon>
        <taxon>Bacillati</taxon>
        <taxon>Actinomycetota</taxon>
        <taxon>Actinomycetes</taxon>
        <taxon>Streptosporangiales</taxon>
        <taxon>Streptosporangiaceae</taxon>
        <taxon>Nonomuraea</taxon>
    </lineage>
</organism>
<accession>A0A1M4E4C2</accession>
<name>A0A1M4E4C2_9ACTN</name>
<gene>
    <name evidence="1" type="ORF">BN4615_P3201</name>
</gene>
<dbReference type="AlphaFoldDB" id="A0A1M4E4C2"/>
<protein>
    <submittedName>
        <fullName evidence="1">Uncharacterized protein</fullName>
    </submittedName>
</protein>